<keyword evidence="4" id="KW-1185">Reference proteome</keyword>
<evidence type="ECO:0000256" key="2">
    <source>
        <dbReference type="SAM" id="MobiDB-lite"/>
    </source>
</evidence>
<dbReference type="InterPro" id="IPR007060">
    <property type="entry name" value="FtsL/DivIC"/>
</dbReference>
<dbReference type="Pfam" id="PF04977">
    <property type="entry name" value="DivIC"/>
    <property type="match status" value="1"/>
</dbReference>
<evidence type="ECO:0000313" key="3">
    <source>
        <dbReference type="EMBL" id="MBE1236136.1"/>
    </source>
</evidence>
<reference evidence="3" key="1">
    <citation type="submission" date="2020-10" db="EMBL/GenBank/DDBJ databases">
        <title>Genome sequence of the unusual species of purple photosynthetic bacteria, Phaeovibrio sulfidiphilus DSM 23193, type strain.</title>
        <authorList>
            <person name="Kyndt J.A."/>
            <person name="Meyer T.E."/>
        </authorList>
    </citation>
    <scope>NUCLEOTIDE SEQUENCE</scope>
    <source>
        <strain evidence="3">DSM 23193</strain>
    </source>
</reference>
<protein>
    <submittedName>
        <fullName evidence="3">Septum formation initiator family protein</fullName>
    </submittedName>
</protein>
<evidence type="ECO:0000313" key="4">
    <source>
        <dbReference type="Proteomes" id="UP000631034"/>
    </source>
</evidence>
<gene>
    <name evidence="3" type="ORF">IHV25_00480</name>
</gene>
<feature type="coiled-coil region" evidence="1">
    <location>
        <begin position="43"/>
        <end position="70"/>
    </location>
</feature>
<dbReference type="RefSeq" id="WP_192533017.1">
    <property type="nucleotide sequence ID" value="NZ_JACZHT010000001.1"/>
</dbReference>
<feature type="region of interest" description="Disordered" evidence="2">
    <location>
        <begin position="109"/>
        <end position="128"/>
    </location>
</feature>
<name>A0A8J7CVC5_9PROT</name>
<proteinExistence type="predicted"/>
<comment type="caution">
    <text evidence="3">The sequence shown here is derived from an EMBL/GenBank/DDBJ whole genome shotgun (WGS) entry which is preliminary data.</text>
</comment>
<dbReference type="Proteomes" id="UP000631034">
    <property type="component" value="Unassembled WGS sequence"/>
</dbReference>
<dbReference type="AlphaFoldDB" id="A0A8J7CVC5"/>
<evidence type="ECO:0000256" key="1">
    <source>
        <dbReference type="SAM" id="Coils"/>
    </source>
</evidence>
<accession>A0A8J7CVC5</accession>
<sequence>MAVFSASRKRGRLRRLLAHVVFALLVLYFGSFAINGSRGVLALARLDAEIQEARGLLEARQQERSALEARVGALSGSDLDRDFLDERARLMLNRLDTDEVILLVDPVVPSGAPSAPASPADDRLYTGG</sequence>
<keyword evidence="1" id="KW-0175">Coiled coil</keyword>
<dbReference type="EMBL" id="JACZHT010000001">
    <property type="protein sequence ID" value="MBE1236136.1"/>
    <property type="molecule type" value="Genomic_DNA"/>
</dbReference>
<organism evidence="3 4">
    <name type="scientific">Phaeovibrio sulfidiphilus</name>
    <dbReference type="NCBI Taxonomy" id="1220600"/>
    <lineage>
        <taxon>Bacteria</taxon>
        <taxon>Pseudomonadati</taxon>
        <taxon>Pseudomonadota</taxon>
        <taxon>Alphaproteobacteria</taxon>
        <taxon>Rhodospirillales</taxon>
        <taxon>Rhodospirillaceae</taxon>
        <taxon>Phaeovibrio</taxon>
    </lineage>
</organism>
<feature type="compositionally biased region" description="Low complexity" evidence="2">
    <location>
        <begin position="109"/>
        <end position="119"/>
    </location>
</feature>